<reference evidence="2" key="2">
    <citation type="submission" date="2021-03" db="EMBL/GenBank/DDBJ databases">
        <authorList>
            <person name="Jaffe A."/>
        </authorList>
    </citation>
    <scope>NUCLEOTIDE SEQUENCE</scope>
    <source>
        <strain evidence="2">RIFCSPLOWO2_01_FULL_58_19</strain>
    </source>
</reference>
<comment type="caution">
    <text evidence="1">The sequence shown here is derived from an EMBL/GenBank/DDBJ whole genome shotgun (WGS) entry which is preliminary data.</text>
</comment>
<evidence type="ECO:0000313" key="3">
    <source>
        <dbReference type="Proteomes" id="UP000564964"/>
    </source>
</evidence>
<reference evidence="2" key="3">
    <citation type="submission" date="2021-05" db="EMBL/GenBank/DDBJ databases">
        <title>Protein family content uncovers lineage relationships and bacterial pathway maintenance mechanisms in DPANN archaea.</title>
        <authorList>
            <person name="Castelle C.J."/>
            <person name="Meheust R."/>
            <person name="Jaffe A.L."/>
            <person name="Seitz K."/>
            <person name="Gong X."/>
            <person name="Baker B.J."/>
            <person name="Banfield J.F."/>
        </authorList>
    </citation>
    <scope>NUCLEOTIDE SEQUENCE</scope>
    <source>
        <strain evidence="2">RIFCSPLOWO2_01_FULL_58_19</strain>
    </source>
</reference>
<gene>
    <name evidence="1" type="ORF">HA252_00575</name>
    <name evidence="2" type="ORF">J4203_02390</name>
</gene>
<proteinExistence type="predicted"/>
<evidence type="ECO:0000313" key="1">
    <source>
        <dbReference type="EMBL" id="HIH15883.1"/>
    </source>
</evidence>
<dbReference type="Proteomes" id="UP000564964">
    <property type="component" value="Unassembled WGS sequence"/>
</dbReference>
<dbReference type="Proteomes" id="UP000678237">
    <property type="component" value="Unassembled WGS sequence"/>
</dbReference>
<dbReference type="EMBL" id="JAGVWE010000002">
    <property type="protein sequence ID" value="MBS3062694.1"/>
    <property type="molecule type" value="Genomic_DNA"/>
</dbReference>
<dbReference type="EMBL" id="DUGH01000013">
    <property type="protein sequence ID" value="HIH15883.1"/>
    <property type="molecule type" value="Genomic_DNA"/>
</dbReference>
<sequence>MVQAILVQYKFILPSDIKHSSYTYQKLFRALYGYTQNVSKSSGKTYRYHRPGVLSSFPFTKPGKNLVLIPKSALSALVDFFKTGKNPSHEWHVKGDWKAAYYTDERDISVSDAAQALDAAAARVMASLKSLGEQASTLEPTGNYKGLSPGASAAFARLAACEWVKECAHTPQAQKITALSVRALP</sequence>
<organism evidence="1 3">
    <name type="scientific">Candidatus Iainarchaeum sp</name>
    <dbReference type="NCBI Taxonomy" id="3101447"/>
    <lineage>
        <taxon>Archaea</taxon>
        <taxon>Candidatus Iainarchaeota</taxon>
        <taxon>Candidatus Iainarchaeia</taxon>
        <taxon>Candidatus Iainarchaeales</taxon>
        <taxon>Candidatus Iainarchaeaceae</taxon>
        <taxon>Candidatus Iainarchaeum</taxon>
    </lineage>
</organism>
<dbReference type="AlphaFoldDB" id="A0A7J4JDP8"/>
<evidence type="ECO:0000313" key="2">
    <source>
        <dbReference type="EMBL" id="MBS3062694.1"/>
    </source>
</evidence>
<reference evidence="1" key="1">
    <citation type="journal article" date="2020" name="bioRxiv">
        <title>A rank-normalized archaeal taxonomy based on genome phylogeny resolves widespread incomplete and uneven classifications.</title>
        <authorList>
            <person name="Rinke C."/>
            <person name="Chuvochina M."/>
            <person name="Mussig A.J."/>
            <person name="Chaumeil P.-A."/>
            <person name="Waite D.W."/>
            <person name="Whitman W.B."/>
            <person name="Parks D.H."/>
            <person name="Hugenholtz P."/>
        </authorList>
    </citation>
    <scope>NUCLEOTIDE SEQUENCE</scope>
    <source>
        <strain evidence="1">UBA10219</strain>
    </source>
</reference>
<protein>
    <submittedName>
        <fullName evidence="1">Uncharacterized protein</fullName>
    </submittedName>
</protein>
<accession>A0A7J4JDP8</accession>
<name>A0A7J4JDP8_9ARCH</name>